<evidence type="ECO:0000313" key="4">
    <source>
        <dbReference type="Proteomes" id="UP000232673"/>
    </source>
</evidence>
<dbReference type="InterPro" id="IPR013658">
    <property type="entry name" value="SGL"/>
</dbReference>
<gene>
    <name evidence="3" type="ORF">APR41_15385</name>
</gene>
<dbReference type="RefSeq" id="WP_079714182.1">
    <property type="nucleotide sequence ID" value="NZ_FUZC01000015.1"/>
</dbReference>
<organism evidence="3 4">
    <name type="scientific">Salegentibacter salinarum</name>
    <dbReference type="NCBI Taxonomy" id="447422"/>
    <lineage>
        <taxon>Bacteria</taxon>
        <taxon>Pseudomonadati</taxon>
        <taxon>Bacteroidota</taxon>
        <taxon>Flavobacteriia</taxon>
        <taxon>Flavobacteriales</taxon>
        <taxon>Flavobacteriaceae</taxon>
        <taxon>Salegentibacter</taxon>
    </lineage>
</organism>
<keyword evidence="1" id="KW-0378">Hydrolase</keyword>
<dbReference type="InterPro" id="IPR051262">
    <property type="entry name" value="SMP-30/CGR1_Lactonase"/>
</dbReference>
<dbReference type="InterPro" id="IPR011042">
    <property type="entry name" value="6-blade_b-propeller_TolB-like"/>
</dbReference>
<dbReference type="Pfam" id="PF08450">
    <property type="entry name" value="SGL"/>
    <property type="match status" value="1"/>
</dbReference>
<dbReference type="SUPFAM" id="SSF63829">
    <property type="entry name" value="Calcium-dependent phosphotriesterase"/>
    <property type="match status" value="1"/>
</dbReference>
<name>A0A2N0TYC8_9FLAO</name>
<reference evidence="3 4" key="1">
    <citation type="submission" date="2015-10" db="EMBL/GenBank/DDBJ databases">
        <title>Draft genome sequence of Salegentibacter salinarum KCTC 12975.</title>
        <authorList>
            <person name="Lin W."/>
            <person name="Zheng Q."/>
        </authorList>
    </citation>
    <scope>NUCLEOTIDE SEQUENCE [LARGE SCALE GENOMIC DNA]</scope>
    <source>
        <strain evidence="3 4">KCTC 12975</strain>
    </source>
</reference>
<evidence type="ECO:0000313" key="3">
    <source>
        <dbReference type="EMBL" id="PKD19731.1"/>
    </source>
</evidence>
<keyword evidence="4" id="KW-1185">Reference proteome</keyword>
<dbReference type="STRING" id="447422.SAMN05660903_03157"/>
<comment type="caution">
    <text evidence="3">The sequence shown here is derived from an EMBL/GenBank/DDBJ whole genome shotgun (WGS) entry which is preliminary data.</text>
</comment>
<dbReference type="Proteomes" id="UP000232673">
    <property type="component" value="Unassembled WGS sequence"/>
</dbReference>
<evidence type="ECO:0000256" key="1">
    <source>
        <dbReference type="ARBA" id="ARBA00022801"/>
    </source>
</evidence>
<feature type="domain" description="SMP-30/Gluconolactonase/LRE-like region" evidence="2">
    <location>
        <begin position="40"/>
        <end position="280"/>
    </location>
</feature>
<sequence length="296" mass="33401">MKLNFSPFLLLVFILNSCNSQKELIKEGQELKRISNEFEFTEGPASDAEGNVYFTDQPNNRIHKWSVGDGSVSVFMEEAGRANGLYFDDDGNLLTAADENSEIWKINPEKEVEVLVESYQGNRLNGPNDLWIASDGGFYFTDPYYQRDYWERTKKEIEEERVYYVNPQGEISIVVDDLVQPNGIIGTPDGKTLYIADIGDNKTYSYKINPDGSLSDKKLFTELGSDGMTIDNQGNLYLTGNGVTVFDKSGKKIQHIPIDKDWTANVTFGGKDNQTLFITAQQAAYTLEMNVKGVRW</sequence>
<protein>
    <submittedName>
        <fullName evidence="3">Gluconolactonase</fullName>
    </submittedName>
</protein>
<evidence type="ECO:0000259" key="2">
    <source>
        <dbReference type="Pfam" id="PF08450"/>
    </source>
</evidence>
<dbReference type="PANTHER" id="PTHR47572">
    <property type="entry name" value="LIPOPROTEIN-RELATED"/>
    <property type="match status" value="1"/>
</dbReference>
<dbReference type="PANTHER" id="PTHR47572:SF4">
    <property type="entry name" value="LACTONASE DRP35"/>
    <property type="match status" value="1"/>
</dbReference>
<dbReference type="AlphaFoldDB" id="A0A2N0TYC8"/>
<proteinExistence type="predicted"/>
<dbReference type="OrthoDB" id="241638at2"/>
<dbReference type="EMBL" id="LKTS01000010">
    <property type="protein sequence ID" value="PKD19731.1"/>
    <property type="molecule type" value="Genomic_DNA"/>
</dbReference>
<accession>A0A2N0TYC8</accession>
<dbReference type="Gene3D" id="2.120.10.30">
    <property type="entry name" value="TolB, C-terminal domain"/>
    <property type="match status" value="1"/>
</dbReference>
<dbReference type="GO" id="GO:0016787">
    <property type="term" value="F:hydrolase activity"/>
    <property type="evidence" value="ECO:0007669"/>
    <property type="project" value="UniProtKB-KW"/>
</dbReference>